<comment type="subcellular location">
    <subcellularLocation>
        <location evidence="1">Cell projection</location>
        <location evidence="1">Cilium</location>
    </subcellularLocation>
</comment>
<protein>
    <recommendedName>
        <fullName evidence="2">Intraflagellar transport protein 122 homolog</fullName>
    </recommendedName>
</protein>
<dbReference type="PANTHER" id="PTHR12764:SF4">
    <property type="entry name" value="INTRAFLAGELLAR TRANSPORT PROTEIN 122 HOMOLOG"/>
    <property type="match status" value="1"/>
</dbReference>
<evidence type="ECO:0000259" key="12">
    <source>
        <dbReference type="Pfam" id="PF25295"/>
    </source>
</evidence>
<name>A0AAD1UPN6_EUPCR</name>
<evidence type="ECO:0000256" key="5">
    <source>
        <dbReference type="ARBA" id="ARBA00023069"/>
    </source>
</evidence>
<dbReference type="InterPro" id="IPR056153">
    <property type="entry name" value="Beta-prop_IFT122_1st"/>
</dbReference>
<dbReference type="PROSITE" id="PS50082">
    <property type="entry name" value="WD_REPEATS_2"/>
    <property type="match status" value="1"/>
</dbReference>
<dbReference type="SMART" id="SM00320">
    <property type="entry name" value="WD40"/>
    <property type="match status" value="7"/>
</dbReference>
<evidence type="ECO:0000256" key="6">
    <source>
        <dbReference type="ARBA" id="ARBA00023273"/>
    </source>
</evidence>
<keyword evidence="6" id="KW-0966">Cell projection</keyword>
<evidence type="ECO:0000256" key="4">
    <source>
        <dbReference type="ARBA" id="ARBA00022737"/>
    </source>
</evidence>
<dbReference type="Pfam" id="PF23377">
    <property type="entry name" value="Beta-prop_IFT122_2nd"/>
    <property type="match status" value="1"/>
</dbReference>
<dbReference type="InterPro" id="IPR039857">
    <property type="entry name" value="Ift122/121"/>
</dbReference>
<dbReference type="InterPro" id="IPR015943">
    <property type="entry name" value="WD40/YVTN_repeat-like_dom_sf"/>
</dbReference>
<dbReference type="Pfam" id="PF23381">
    <property type="entry name" value="Beta-prop_IFT122_1st"/>
    <property type="match status" value="2"/>
</dbReference>
<dbReference type="PANTHER" id="PTHR12764">
    <property type="entry name" value="WD REPEAT DOMAIN-RELATED"/>
    <property type="match status" value="1"/>
</dbReference>
<evidence type="ECO:0000313" key="13">
    <source>
        <dbReference type="EMBL" id="CAI2371358.1"/>
    </source>
</evidence>
<evidence type="ECO:0000256" key="7">
    <source>
        <dbReference type="PROSITE-ProRule" id="PRU00221"/>
    </source>
</evidence>
<dbReference type="GO" id="GO:1905515">
    <property type="term" value="P:non-motile cilium assembly"/>
    <property type="evidence" value="ECO:0007669"/>
    <property type="project" value="TreeGrafter"/>
</dbReference>
<dbReference type="InterPro" id="IPR057411">
    <property type="entry name" value="TPR_IFT122"/>
</dbReference>
<evidence type="ECO:0000256" key="2">
    <source>
        <dbReference type="ARBA" id="ARBA00019442"/>
    </source>
</evidence>
<dbReference type="Proteomes" id="UP001295684">
    <property type="component" value="Unassembled WGS sequence"/>
</dbReference>
<dbReference type="GO" id="GO:0035721">
    <property type="term" value="P:intraciliary retrograde transport"/>
    <property type="evidence" value="ECO:0007669"/>
    <property type="project" value="TreeGrafter"/>
</dbReference>
<keyword evidence="14" id="KW-1185">Reference proteome</keyword>
<dbReference type="Pfam" id="PF25144">
    <property type="entry name" value="Zn_ribbon_IFT122"/>
    <property type="match status" value="1"/>
</dbReference>
<dbReference type="Gene3D" id="1.25.40.470">
    <property type="match status" value="2"/>
</dbReference>
<dbReference type="AlphaFoldDB" id="A0AAD1UPN6"/>
<feature type="region of interest" description="Disordered" evidence="8">
    <location>
        <begin position="1076"/>
        <end position="1098"/>
    </location>
</feature>
<sequence>MRTKIACNFQIPPPSDETLTNTIYSVCYSPDGRNILVAVGDRIFFYNANTLEYEDSIRGHKGEVYCVAFSKDGLRFASGSADKTVVIWSISKEGLLKYNHKDPIQFLAYNPVLNSLVSVTDRDFGLWTLDQSNVVKHDLPAKGLCADWSPDGQLLAIGCYNGSVLLRDKNGGKLAELMKTVSPIWTVQFCPKKFDTTDNTLAIGSWDEKLSIYSIAGGKSFNQIGLDKKLGFDPLSISYFSGGHYMVIGGTNKKLTLWNKDGVKLGEIGEMNDWIFSCSVQAETNKVLGSTNGGELSIYDVEFKTVHGFYNERYAYRDLMTDVIIQHLVSETRVKIRCRDYIRRISIYKDRLAVQLPEKLIIYSVNAADPLDMKYKAYKKISKKLECEDLLVLAHHIILYNGNKLQLLSFNGVIEQEWIMDSEIKYAKVIGGPPKKEGLVVGLKDGSIFKVFVDNAFPILLIKQSTAIKSVDINASREKVAVVDEFNNLFIYDILSKKLLHQETNVESVSWNLEMDEMLSYTGNGQLYIKTGDLPPSSQRMIGEIVGFKGSKIFTLFDGSMTAIDVPQSGTFYQYLQKDFKMAYKIACLGVTEQDWRSLGIEALKGNDFEMSKRAFSRIRDLKFLDLCDRSENADRRKQLNKIELEGEIMCYLGKFKEAAMLLCKNKLVKKAIEMYTMLRKFKEATTLAQKYGQGEIMDNEMTIIRAKDEEENGNWKEAANLYIKCKKFKEAIDVYGNKGVLDSILNILKILDKDKHNQEILLCSKYFKENHNHTYAKQALLKLGDIKGLMALHIEFHQWDEALNQLKTHPQYADKVYLPYADWLAANDRFEEAQAAYKKAKKPELALRIIEFLTKNAVMERRFKDAAKYLFILACEYLRLVEDAVHPSPQDIKNIKRFEENSSKAEIYYAYEHVHRLIEDPFYSKVHGSLINETIFNSSRFLVNTMSSKSLPGINKMNIYYGLSHMGSKFEAFRTARFGYEKLQSLKISPEWQEQIDLAALKIRCKPFSDKEQYQPICNRCMNANALVNQTGDHCSACGHPFVRNFVGFDTLPLVEFMPESRIPLSNAIELLKEEPDETISSPSSRPSQRTKPESDGWKENIYSEEQTLTFNQQNNQDENDLFTQRMLEWLETQVTADSYRPVEVNEEILRSLRFSEVFMVDLRHICKSYPVRFFRNVIPEISIGLCENSGKFYLQDEYEFANVEGNEWPFSKIGI</sequence>
<evidence type="ECO:0000256" key="1">
    <source>
        <dbReference type="ARBA" id="ARBA00004138"/>
    </source>
</evidence>
<comment type="caution">
    <text evidence="13">The sequence shown here is derived from an EMBL/GenBank/DDBJ whole genome shotgun (WGS) entry which is preliminary data.</text>
</comment>
<organism evidence="13 14">
    <name type="scientific">Euplotes crassus</name>
    <dbReference type="NCBI Taxonomy" id="5936"/>
    <lineage>
        <taxon>Eukaryota</taxon>
        <taxon>Sar</taxon>
        <taxon>Alveolata</taxon>
        <taxon>Ciliophora</taxon>
        <taxon>Intramacronucleata</taxon>
        <taxon>Spirotrichea</taxon>
        <taxon>Hypotrichia</taxon>
        <taxon>Euplotida</taxon>
        <taxon>Euplotidae</taxon>
        <taxon>Moneuplotes</taxon>
    </lineage>
</organism>
<dbReference type="InterPro" id="IPR036322">
    <property type="entry name" value="WD40_repeat_dom_sf"/>
</dbReference>
<keyword evidence="4" id="KW-0677">Repeat</keyword>
<dbReference type="InterPro" id="IPR001680">
    <property type="entry name" value="WD40_rpt"/>
</dbReference>
<dbReference type="GO" id="GO:0097730">
    <property type="term" value="C:non-motile cilium"/>
    <property type="evidence" value="ECO:0007669"/>
    <property type="project" value="TreeGrafter"/>
</dbReference>
<proteinExistence type="predicted"/>
<evidence type="ECO:0000259" key="10">
    <source>
        <dbReference type="Pfam" id="PF23381"/>
    </source>
</evidence>
<evidence type="ECO:0000259" key="11">
    <source>
        <dbReference type="Pfam" id="PF25144"/>
    </source>
</evidence>
<reference evidence="13" key="1">
    <citation type="submission" date="2023-07" db="EMBL/GenBank/DDBJ databases">
        <authorList>
            <consortium name="AG Swart"/>
            <person name="Singh M."/>
            <person name="Singh A."/>
            <person name="Seah K."/>
            <person name="Emmerich C."/>
        </authorList>
    </citation>
    <scope>NUCLEOTIDE SEQUENCE</scope>
    <source>
        <strain evidence="13">DP1</strain>
    </source>
</reference>
<feature type="domain" description="IFT122 first beta-propeller" evidence="10">
    <location>
        <begin position="22"/>
        <end position="192"/>
    </location>
</feature>
<keyword evidence="5" id="KW-0969">Cilium</keyword>
<dbReference type="GO" id="GO:0061512">
    <property type="term" value="P:protein localization to cilium"/>
    <property type="evidence" value="ECO:0007669"/>
    <property type="project" value="TreeGrafter"/>
</dbReference>
<dbReference type="Gene3D" id="2.130.10.10">
    <property type="entry name" value="YVTN repeat-like/Quinoprotein amine dehydrogenase"/>
    <property type="match status" value="2"/>
</dbReference>
<dbReference type="InterPro" id="IPR056838">
    <property type="entry name" value="Zn_ribbon_IFT122"/>
</dbReference>
<evidence type="ECO:0000256" key="3">
    <source>
        <dbReference type="ARBA" id="ARBA00022574"/>
    </source>
</evidence>
<feature type="repeat" description="WD" evidence="7">
    <location>
        <begin position="57"/>
        <end position="98"/>
    </location>
</feature>
<gene>
    <name evidence="13" type="ORF">ECRASSUSDP1_LOCUS12680</name>
</gene>
<keyword evidence="3 7" id="KW-0853">WD repeat</keyword>
<dbReference type="PROSITE" id="PS50294">
    <property type="entry name" value="WD_REPEATS_REGION"/>
    <property type="match status" value="1"/>
</dbReference>
<feature type="compositionally biased region" description="Polar residues" evidence="8">
    <location>
        <begin position="1080"/>
        <end position="1091"/>
    </location>
</feature>
<dbReference type="Pfam" id="PF25295">
    <property type="entry name" value="TPR_IFT122"/>
    <property type="match status" value="1"/>
</dbReference>
<dbReference type="GO" id="GO:0030991">
    <property type="term" value="C:intraciliary transport particle A"/>
    <property type="evidence" value="ECO:0007669"/>
    <property type="project" value="TreeGrafter"/>
</dbReference>
<feature type="domain" description="IFT122 first beta-propeller" evidence="10">
    <location>
        <begin position="196"/>
        <end position="300"/>
    </location>
</feature>
<dbReference type="InterPro" id="IPR056152">
    <property type="entry name" value="Beta-prop_IFT122_2nd"/>
</dbReference>
<evidence type="ECO:0000256" key="8">
    <source>
        <dbReference type="SAM" id="MobiDB-lite"/>
    </source>
</evidence>
<dbReference type="EMBL" id="CAMPGE010012589">
    <property type="protein sequence ID" value="CAI2371358.1"/>
    <property type="molecule type" value="Genomic_DNA"/>
</dbReference>
<accession>A0AAD1UPN6</accession>
<evidence type="ECO:0000259" key="9">
    <source>
        <dbReference type="Pfam" id="PF23377"/>
    </source>
</evidence>
<dbReference type="SUPFAM" id="SSF50978">
    <property type="entry name" value="WD40 repeat-like"/>
    <property type="match status" value="2"/>
</dbReference>
<feature type="domain" description="IFT122 zinc ribbon" evidence="11">
    <location>
        <begin position="1013"/>
        <end position="1056"/>
    </location>
</feature>
<feature type="domain" description="IFT122 second beta-propeller" evidence="9">
    <location>
        <begin position="307"/>
        <end position="560"/>
    </location>
</feature>
<feature type="domain" description="Intraflagellar transport protein 122 homolog TPR" evidence="12">
    <location>
        <begin position="569"/>
        <end position="958"/>
    </location>
</feature>
<evidence type="ECO:0000313" key="14">
    <source>
        <dbReference type="Proteomes" id="UP001295684"/>
    </source>
</evidence>